<dbReference type="GO" id="GO:0003677">
    <property type="term" value="F:DNA binding"/>
    <property type="evidence" value="ECO:0007669"/>
    <property type="project" value="InterPro"/>
</dbReference>
<reference evidence="3" key="1">
    <citation type="submission" date="2018-08" db="EMBL/GenBank/DDBJ databases">
        <authorList>
            <person name="Grouzdev D.S."/>
            <person name="Krutkina M.S."/>
        </authorList>
    </citation>
    <scope>NUCLEOTIDE SEQUENCE [LARGE SCALE GENOMIC DNA]</scope>
    <source>
        <strain evidence="3">4-11</strain>
    </source>
</reference>
<reference evidence="2 3" key="2">
    <citation type="submission" date="2018-09" db="EMBL/GenBank/DDBJ databases">
        <title>Genome of Sphaerochaeta halotolerans strain 4-11.</title>
        <authorList>
            <person name="Nazina T.N."/>
            <person name="Sokolova D.S."/>
        </authorList>
    </citation>
    <scope>NUCLEOTIDE SEQUENCE [LARGE SCALE GENOMIC DNA]</scope>
    <source>
        <strain evidence="2 3">4-11</strain>
    </source>
</reference>
<dbReference type="AlphaFoldDB" id="A0A372MJV5"/>
<dbReference type="InterPro" id="IPR001387">
    <property type="entry name" value="Cro/C1-type_HTH"/>
</dbReference>
<feature type="domain" description="HTH cro/C1-type" evidence="1">
    <location>
        <begin position="17"/>
        <end position="70"/>
    </location>
</feature>
<dbReference type="EMBL" id="QUWK01000003">
    <property type="protein sequence ID" value="RFU95723.1"/>
    <property type="molecule type" value="Genomic_DNA"/>
</dbReference>
<evidence type="ECO:0000259" key="1">
    <source>
        <dbReference type="PROSITE" id="PS50943"/>
    </source>
</evidence>
<dbReference type="SUPFAM" id="SSF47413">
    <property type="entry name" value="lambda repressor-like DNA-binding domains"/>
    <property type="match status" value="1"/>
</dbReference>
<dbReference type="InterPro" id="IPR010982">
    <property type="entry name" value="Lambda_DNA-bd_dom_sf"/>
</dbReference>
<gene>
    <name evidence="2" type="ORF">DYP60_04215</name>
</gene>
<dbReference type="PROSITE" id="PS50943">
    <property type="entry name" value="HTH_CROC1"/>
    <property type="match status" value="1"/>
</dbReference>
<comment type="caution">
    <text evidence="2">The sequence shown here is derived from an EMBL/GenBank/DDBJ whole genome shotgun (WGS) entry which is preliminary data.</text>
</comment>
<dbReference type="OrthoDB" id="1357763at2"/>
<dbReference type="CDD" id="cd00093">
    <property type="entry name" value="HTH_XRE"/>
    <property type="match status" value="1"/>
</dbReference>
<name>A0A372MJV5_9SPIR</name>
<protein>
    <submittedName>
        <fullName evidence="2">XRE family transcriptional regulator</fullName>
    </submittedName>
</protein>
<dbReference type="SMART" id="SM00530">
    <property type="entry name" value="HTH_XRE"/>
    <property type="match status" value="1"/>
</dbReference>
<evidence type="ECO:0000313" key="2">
    <source>
        <dbReference type="EMBL" id="RFU95723.1"/>
    </source>
</evidence>
<evidence type="ECO:0000313" key="3">
    <source>
        <dbReference type="Proteomes" id="UP000264002"/>
    </source>
</evidence>
<dbReference type="Pfam" id="PF01381">
    <property type="entry name" value="HTH_3"/>
    <property type="match status" value="1"/>
</dbReference>
<sequence>MTLISPSIAQKKIAQNLKERRLQMNLTQEGVSARSGVPLATLRKFEQQGVISLESLLKIMMVLGMLEAMVAATKVSHTSFSSIDEVIALETSPKRKRGRKA</sequence>
<keyword evidence="3" id="KW-1185">Reference proteome</keyword>
<accession>A0A372MJV5</accession>
<proteinExistence type="predicted"/>
<dbReference type="Proteomes" id="UP000264002">
    <property type="component" value="Unassembled WGS sequence"/>
</dbReference>
<organism evidence="2 3">
    <name type="scientific">Sphaerochaeta halotolerans</name>
    <dbReference type="NCBI Taxonomy" id="2293840"/>
    <lineage>
        <taxon>Bacteria</taxon>
        <taxon>Pseudomonadati</taxon>
        <taxon>Spirochaetota</taxon>
        <taxon>Spirochaetia</taxon>
        <taxon>Spirochaetales</taxon>
        <taxon>Sphaerochaetaceae</taxon>
        <taxon>Sphaerochaeta</taxon>
    </lineage>
</organism>
<dbReference type="Gene3D" id="1.10.260.40">
    <property type="entry name" value="lambda repressor-like DNA-binding domains"/>
    <property type="match status" value="1"/>
</dbReference>